<keyword evidence="3" id="KW-0378">Hydrolase</keyword>
<organism evidence="6 7">
    <name type="scientific">Ruegeria spongiae</name>
    <dbReference type="NCBI Taxonomy" id="2942209"/>
    <lineage>
        <taxon>Bacteria</taxon>
        <taxon>Pseudomonadati</taxon>
        <taxon>Pseudomonadota</taxon>
        <taxon>Alphaproteobacteria</taxon>
        <taxon>Rhodobacterales</taxon>
        <taxon>Roseobacteraceae</taxon>
        <taxon>Ruegeria</taxon>
    </lineage>
</organism>
<dbReference type="Pfam" id="PF00877">
    <property type="entry name" value="NLPC_P60"/>
    <property type="match status" value="1"/>
</dbReference>
<dbReference type="RefSeq" id="WP_249707212.1">
    <property type="nucleotide sequence ID" value="NZ_JAMFMB010000004.1"/>
</dbReference>
<dbReference type="Gene3D" id="2.30.30.40">
    <property type="entry name" value="SH3 Domains"/>
    <property type="match status" value="1"/>
</dbReference>
<evidence type="ECO:0000256" key="1">
    <source>
        <dbReference type="ARBA" id="ARBA00007074"/>
    </source>
</evidence>
<dbReference type="SUPFAM" id="SSF54001">
    <property type="entry name" value="Cysteine proteinases"/>
    <property type="match status" value="1"/>
</dbReference>
<dbReference type="PANTHER" id="PTHR47359">
    <property type="entry name" value="PEPTIDOGLYCAN DL-ENDOPEPTIDASE CWLO"/>
    <property type="match status" value="1"/>
</dbReference>
<dbReference type="Pfam" id="PF18348">
    <property type="entry name" value="SH3_16"/>
    <property type="match status" value="1"/>
</dbReference>
<name>A0ABT0PYS2_9RHOB</name>
<dbReference type="InterPro" id="IPR041382">
    <property type="entry name" value="SH3_16"/>
</dbReference>
<comment type="caution">
    <text evidence="6">The sequence shown here is derived from an EMBL/GenBank/DDBJ whole genome shotgun (WGS) entry which is preliminary data.</text>
</comment>
<keyword evidence="7" id="KW-1185">Reference proteome</keyword>
<dbReference type="EMBL" id="JAMFMB010000004">
    <property type="protein sequence ID" value="MCL6282775.1"/>
    <property type="molecule type" value="Genomic_DNA"/>
</dbReference>
<gene>
    <name evidence="6" type="ORF">M3P21_04455</name>
</gene>
<evidence type="ECO:0000256" key="4">
    <source>
        <dbReference type="ARBA" id="ARBA00022807"/>
    </source>
</evidence>
<reference evidence="6" key="1">
    <citation type="submission" date="2022-05" db="EMBL/GenBank/DDBJ databases">
        <authorList>
            <person name="Park J.-S."/>
        </authorList>
    </citation>
    <scope>NUCLEOTIDE SEQUENCE</scope>
    <source>
        <strain evidence="6">2012CJ41-6</strain>
    </source>
</reference>
<protein>
    <submittedName>
        <fullName evidence="6">C40 family peptidase</fullName>
    </submittedName>
</protein>
<sequence>MSDPRLTPMNTRVADARLHDVPDGVARVEGTARQVGVPVIDLLRAPEGTRERQLLYGDTLRVFEDRDGWAYVQADKDGYVGYLPSSALVPVAQATHWVSAPATHAYVRPDMKSPEAASLSFASRLEVAEITNGFAKTPLGYMPTVHLSEIDTLMSDPATVAAGFLGTPYLWGGNSRFGIDCSGLVQAGLLACGIACPGDSDLQQQRLGRALPKGTVPERGDLLFWKGHVAWVADPETILHANAGHMAVTYEPLQAALARIQAQGGGPVTAHKRL</sequence>
<keyword evidence="2" id="KW-0645">Protease</keyword>
<dbReference type="InterPro" id="IPR051794">
    <property type="entry name" value="PG_Endopeptidase_C40"/>
</dbReference>
<keyword evidence="4" id="KW-0788">Thiol protease</keyword>
<comment type="similarity">
    <text evidence="1">Belongs to the peptidase C40 family.</text>
</comment>
<dbReference type="Gene3D" id="3.90.1720.10">
    <property type="entry name" value="endopeptidase domain like (from Nostoc punctiforme)"/>
    <property type="match status" value="1"/>
</dbReference>
<evidence type="ECO:0000259" key="5">
    <source>
        <dbReference type="PROSITE" id="PS51935"/>
    </source>
</evidence>
<accession>A0ABT0PYS2</accession>
<feature type="domain" description="NlpC/P60" evidence="5">
    <location>
        <begin position="151"/>
        <end position="274"/>
    </location>
</feature>
<dbReference type="InterPro" id="IPR038765">
    <property type="entry name" value="Papain-like_cys_pep_sf"/>
</dbReference>
<evidence type="ECO:0000313" key="7">
    <source>
        <dbReference type="Proteomes" id="UP001203880"/>
    </source>
</evidence>
<dbReference type="PROSITE" id="PS51935">
    <property type="entry name" value="NLPC_P60"/>
    <property type="match status" value="1"/>
</dbReference>
<proteinExistence type="inferred from homology"/>
<dbReference type="InterPro" id="IPR000064">
    <property type="entry name" value="NLP_P60_dom"/>
</dbReference>
<evidence type="ECO:0000256" key="2">
    <source>
        <dbReference type="ARBA" id="ARBA00022670"/>
    </source>
</evidence>
<evidence type="ECO:0000313" key="6">
    <source>
        <dbReference type="EMBL" id="MCL6282775.1"/>
    </source>
</evidence>
<dbReference type="PANTHER" id="PTHR47359:SF3">
    <property type="entry name" value="NLP_P60 DOMAIN-CONTAINING PROTEIN-RELATED"/>
    <property type="match status" value="1"/>
</dbReference>
<dbReference type="Proteomes" id="UP001203880">
    <property type="component" value="Unassembled WGS sequence"/>
</dbReference>
<evidence type="ECO:0000256" key="3">
    <source>
        <dbReference type="ARBA" id="ARBA00022801"/>
    </source>
</evidence>